<feature type="region of interest" description="Disordered" evidence="1">
    <location>
        <begin position="28"/>
        <end position="119"/>
    </location>
</feature>
<protein>
    <submittedName>
        <fullName evidence="2">Uncharacterized protein</fullName>
    </submittedName>
</protein>
<feature type="region of interest" description="Disordered" evidence="1">
    <location>
        <begin position="343"/>
        <end position="381"/>
    </location>
</feature>
<dbReference type="Proteomes" id="UP001049176">
    <property type="component" value="Chromosome 5"/>
</dbReference>
<keyword evidence="3" id="KW-1185">Reference proteome</keyword>
<comment type="caution">
    <text evidence="2">The sequence shown here is derived from an EMBL/GenBank/DDBJ whole genome shotgun (WGS) entry which is preliminary data.</text>
</comment>
<feature type="region of interest" description="Disordered" evidence="1">
    <location>
        <begin position="157"/>
        <end position="196"/>
    </location>
</feature>
<gene>
    <name evidence="2" type="ORF">E1B28_008361</name>
</gene>
<feature type="compositionally biased region" description="Polar residues" evidence="1">
    <location>
        <begin position="168"/>
        <end position="178"/>
    </location>
</feature>
<organism evidence="2 3">
    <name type="scientific">Marasmius oreades</name>
    <name type="common">fairy-ring Marasmius</name>
    <dbReference type="NCBI Taxonomy" id="181124"/>
    <lineage>
        <taxon>Eukaryota</taxon>
        <taxon>Fungi</taxon>
        <taxon>Dikarya</taxon>
        <taxon>Basidiomycota</taxon>
        <taxon>Agaricomycotina</taxon>
        <taxon>Agaricomycetes</taxon>
        <taxon>Agaricomycetidae</taxon>
        <taxon>Agaricales</taxon>
        <taxon>Marasmiineae</taxon>
        <taxon>Marasmiaceae</taxon>
        <taxon>Marasmius</taxon>
    </lineage>
</organism>
<name>A0A9P7RYX8_9AGAR</name>
<dbReference type="AlphaFoldDB" id="A0A9P7RYX8"/>
<reference evidence="2" key="1">
    <citation type="journal article" date="2021" name="Genome Biol. Evol.">
        <title>The assembled and annotated genome of the fairy-ring fungus Marasmius oreades.</title>
        <authorList>
            <person name="Hiltunen M."/>
            <person name="Ament-Velasquez S.L."/>
            <person name="Johannesson H."/>
        </authorList>
    </citation>
    <scope>NUCLEOTIDE SEQUENCE</scope>
    <source>
        <strain evidence="2">03SP1</strain>
    </source>
</reference>
<sequence length="381" mass="42707">MFTSDFHWLLWTEPDPSAGIKVESQHDHFLISPPSSPSPALSSPSCSSLSTSSSSLCHRRSPDPYRPRPYPSARGLHSIPTMSYSYTTKTNLRGPERRSSDGSGPIYHQDGMSNTNYPMPASYDWPSPLMSNQAQQYSPGSEYHISPSVVGGYDNSNVLNSMEHYDQPFSNTPHPNARSSQVTSSDHSSHSDVSSLQYRNCQLEESLRQCKERIRQLEAQHVRAPYTPPGSAGVTPPSSASFESSWKARTMARKRKFCSANRAGNALCAWHDTRRERRVYPPRNAPSGYLNCGCTDEEALFEESLARNGVGSYLPGDNVRMDPALRNPLLKLLQRRYGYRDGDFERDPRTGEWVTGEGHSKWEQESGPATNIRRSRSDRAR</sequence>
<proteinExistence type="predicted"/>
<accession>A0A9P7RYX8</accession>
<dbReference type="GeneID" id="66077437"/>
<evidence type="ECO:0000313" key="3">
    <source>
        <dbReference type="Proteomes" id="UP001049176"/>
    </source>
</evidence>
<evidence type="ECO:0000256" key="1">
    <source>
        <dbReference type="SAM" id="MobiDB-lite"/>
    </source>
</evidence>
<dbReference type="EMBL" id="CM032185">
    <property type="protein sequence ID" value="KAG7091972.1"/>
    <property type="molecule type" value="Genomic_DNA"/>
</dbReference>
<evidence type="ECO:0000313" key="2">
    <source>
        <dbReference type="EMBL" id="KAG7091972.1"/>
    </source>
</evidence>
<dbReference type="OrthoDB" id="3222060at2759"/>
<feature type="compositionally biased region" description="Low complexity" evidence="1">
    <location>
        <begin position="38"/>
        <end position="56"/>
    </location>
</feature>
<dbReference type="RefSeq" id="XP_043008442.1">
    <property type="nucleotide sequence ID" value="XM_043153158.1"/>
</dbReference>
<feature type="compositionally biased region" description="Polar residues" evidence="1">
    <location>
        <begin position="80"/>
        <end position="91"/>
    </location>
</feature>
<dbReference type="KEGG" id="more:E1B28_008361"/>
<feature type="compositionally biased region" description="Low complexity" evidence="1">
    <location>
        <begin position="179"/>
        <end position="195"/>
    </location>
</feature>